<comment type="caution">
    <text evidence="1">The sequence shown here is derived from an EMBL/GenBank/DDBJ whole genome shotgun (WGS) entry which is preliminary data.</text>
</comment>
<reference evidence="1" key="2">
    <citation type="submission" date="2020-08" db="EMBL/GenBank/DDBJ databases">
        <authorList>
            <person name="Chen M."/>
            <person name="Teng W."/>
            <person name="Zhao L."/>
            <person name="Hu C."/>
            <person name="Zhou Y."/>
            <person name="Han B."/>
            <person name="Song L."/>
            <person name="Shu W."/>
        </authorList>
    </citation>
    <scope>NUCLEOTIDE SEQUENCE</scope>
    <source>
        <strain evidence="1">FACHB-1277</strain>
    </source>
</reference>
<organism evidence="1 2">
    <name type="scientific">Pseudanabaena cinerea FACHB-1277</name>
    <dbReference type="NCBI Taxonomy" id="2949581"/>
    <lineage>
        <taxon>Bacteria</taxon>
        <taxon>Bacillati</taxon>
        <taxon>Cyanobacteriota</taxon>
        <taxon>Cyanophyceae</taxon>
        <taxon>Pseudanabaenales</taxon>
        <taxon>Pseudanabaenaceae</taxon>
        <taxon>Pseudanabaena</taxon>
        <taxon>Pseudanabaena cinerea</taxon>
    </lineage>
</organism>
<evidence type="ECO:0000313" key="1">
    <source>
        <dbReference type="EMBL" id="MBD2151930.1"/>
    </source>
</evidence>
<dbReference type="RefSeq" id="WP_190352344.1">
    <property type="nucleotide sequence ID" value="NZ_JACJPY010000072.1"/>
</dbReference>
<accession>A0A926UXK8</accession>
<keyword evidence="2" id="KW-1185">Reference proteome</keyword>
<name>A0A926UXK8_9CYAN</name>
<proteinExistence type="predicted"/>
<protein>
    <submittedName>
        <fullName evidence="1">Uncharacterized protein</fullName>
    </submittedName>
</protein>
<dbReference type="AlphaFoldDB" id="A0A926UXK8"/>
<dbReference type="EMBL" id="JACJPY010000072">
    <property type="protein sequence ID" value="MBD2151930.1"/>
    <property type="molecule type" value="Genomic_DNA"/>
</dbReference>
<gene>
    <name evidence="1" type="ORF">H6F44_17630</name>
</gene>
<evidence type="ECO:0000313" key="2">
    <source>
        <dbReference type="Proteomes" id="UP000631421"/>
    </source>
</evidence>
<sequence>MSSPQITTLVKIMETLPVSLQERVTEHLREYIHDLQDEIKWEKSFAQTQSKLVAAARLAKQEITQGKAVPLDYDQL</sequence>
<dbReference type="Proteomes" id="UP000631421">
    <property type="component" value="Unassembled WGS sequence"/>
</dbReference>
<reference evidence="1" key="1">
    <citation type="journal article" date="2015" name="ISME J.">
        <title>Draft Genome Sequence of Streptomyces incarnatus NRRL8089, which Produces the Nucleoside Antibiotic Sinefungin.</title>
        <authorList>
            <person name="Oshima K."/>
            <person name="Hattori M."/>
            <person name="Shimizu H."/>
            <person name="Fukuda K."/>
            <person name="Nemoto M."/>
            <person name="Inagaki K."/>
            <person name="Tamura T."/>
        </authorList>
    </citation>
    <scope>NUCLEOTIDE SEQUENCE</scope>
    <source>
        <strain evidence="1">FACHB-1277</strain>
    </source>
</reference>